<dbReference type="InterPro" id="IPR039369">
    <property type="entry name" value="LacA-like"/>
</dbReference>
<dbReference type="FunFam" id="2.160.10.10:FF:000008">
    <property type="entry name" value="Maltose O-acetyltransferase"/>
    <property type="match status" value="1"/>
</dbReference>
<dbReference type="Proteomes" id="UP000076405">
    <property type="component" value="Chromosome"/>
</dbReference>
<dbReference type="InterPro" id="IPR001451">
    <property type="entry name" value="Hexapep"/>
</dbReference>
<dbReference type="KEGG" id="pdm:ADU72_1674"/>
<dbReference type="EMBL" id="CP012288">
    <property type="protein sequence ID" value="AMV67599.1"/>
    <property type="molecule type" value="Genomic_DNA"/>
</dbReference>
<sequence>MTNKERMLNSQLYVANDPELRKDFKHGRVLTRLFNNTTEEQMTYQKELLKKLFGKVGEHVHVEPPFHTDYGLNTTIGENFYANYDCIFIDVGKITIGNNVMFGPRVGLYTAGHPIDATVRVEGYEYGYPITIGNNVWIGGNVVVNPGVTIGNNVVVGSGSIVTHDIPDNVIAVGNPCHILREINNDDKKKWETQKQAYITEMNAE</sequence>
<keyword evidence="9" id="KW-1185">Reference proteome</keyword>
<dbReference type="Pfam" id="PF00132">
    <property type="entry name" value="Hexapep"/>
    <property type="match status" value="1"/>
</dbReference>
<name>A0A0R2HKS2_9LACO</name>
<dbReference type="Proteomes" id="UP000076244">
    <property type="component" value="Chromosome"/>
</dbReference>
<dbReference type="PROSITE" id="PS00101">
    <property type="entry name" value="HEXAPEP_TRANSFERASES"/>
    <property type="match status" value="1"/>
</dbReference>
<dbReference type="RefSeq" id="WP_046870821.1">
    <property type="nucleotide sequence ID" value="NZ_BAAAXI010000183.1"/>
</dbReference>
<dbReference type="GO" id="GO:0008870">
    <property type="term" value="F:galactoside O-acetyltransferase activity"/>
    <property type="evidence" value="ECO:0007669"/>
    <property type="project" value="TreeGrafter"/>
</dbReference>
<evidence type="ECO:0000313" key="10">
    <source>
        <dbReference type="Proteomes" id="UP000076405"/>
    </source>
</evidence>
<dbReference type="PANTHER" id="PTHR43017">
    <property type="entry name" value="GALACTOSIDE O-ACETYLTRANSFERASE"/>
    <property type="match status" value="1"/>
</dbReference>
<dbReference type="CDD" id="cd03357">
    <property type="entry name" value="LbH_MAT_GAT"/>
    <property type="match status" value="1"/>
</dbReference>
<dbReference type="InterPro" id="IPR011004">
    <property type="entry name" value="Trimer_LpxA-like_sf"/>
</dbReference>
<evidence type="ECO:0000256" key="5">
    <source>
        <dbReference type="RuleBase" id="RU367021"/>
    </source>
</evidence>
<keyword evidence="4 5" id="KW-0012">Acyltransferase</keyword>
<evidence type="ECO:0000256" key="4">
    <source>
        <dbReference type="ARBA" id="ARBA00023315"/>
    </source>
</evidence>
<dbReference type="Pfam" id="PF12464">
    <property type="entry name" value="Mac"/>
    <property type="match status" value="1"/>
</dbReference>
<dbReference type="InterPro" id="IPR024688">
    <property type="entry name" value="Mac_dom"/>
</dbReference>
<gene>
    <name evidence="7" type="ORF">ADU70_1029</name>
    <name evidence="8" type="ORF">ADU72_1674</name>
</gene>
<keyword evidence="2 5" id="KW-0808">Transferase</keyword>
<dbReference type="AlphaFoldDB" id="A0A0R2HKS2"/>
<proteinExistence type="inferred from homology"/>
<reference evidence="9 10" key="1">
    <citation type="journal article" date="2016" name="PLoS ONE">
        <title>The Identification of Novel Diagnostic Marker Genes for the Detection of Beer Spoiling Pediococcus damnosus Strains Using the BlAst Diagnostic Gene findEr.</title>
        <authorList>
            <person name="Behr J."/>
            <person name="Geissler A.J."/>
            <person name="Schmid J."/>
            <person name="Zehe A."/>
            <person name="Vogel R.F."/>
        </authorList>
    </citation>
    <scope>NUCLEOTIDE SEQUENCE [LARGE SCALE GENOMIC DNA]</scope>
    <source>
        <strain evidence="7 10">TMW 2.1533</strain>
        <strain evidence="8 9">TMW 2.1535</strain>
    </source>
</reference>
<keyword evidence="3" id="KW-0677">Repeat</keyword>
<evidence type="ECO:0000313" key="8">
    <source>
        <dbReference type="EMBL" id="AMV67599.1"/>
    </source>
</evidence>
<evidence type="ECO:0000256" key="2">
    <source>
        <dbReference type="ARBA" id="ARBA00022679"/>
    </source>
</evidence>
<evidence type="ECO:0000313" key="7">
    <source>
        <dbReference type="EMBL" id="AMV62523.1"/>
    </source>
</evidence>
<evidence type="ECO:0000256" key="1">
    <source>
        <dbReference type="ARBA" id="ARBA00007274"/>
    </source>
</evidence>
<dbReference type="EC" id="2.3.1.-" evidence="5"/>
<dbReference type="InterPro" id="IPR018357">
    <property type="entry name" value="Hexapep_transf_CS"/>
</dbReference>
<dbReference type="Gene3D" id="2.160.10.10">
    <property type="entry name" value="Hexapeptide repeat proteins"/>
    <property type="match status" value="1"/>
</dbReference>
<comment type="similarity">
    <text evidence="1 5">Belongs to the transferase hexapeptide repeat family.</text>
</comment>
<organism evidence="7 10">
    <name type="scientific">Pediococcus damnosus</name>
    <dbReference type="NCBI Taxonomy" id="51663"/>
    <lineage>
        <taxon>Bacteria</taxon>
        <taxon>Bacillati</taxon>
        <taxon>Bacillota</taxon>
        <taxon>Bacilli</taxon>
        <taxon>Lactobacillales</taxon>
        <taxon>Lactobacillaceae</taxon>
        <taxon>Pediococcus</taxon>
    </lineage>
</organism>
<dbReference type="PANTHER" id="PTHR43017:SF1">
    <property type="entry name" value="ACETYLTRANSFERASE YJL218W-RELATED"/>
    <property type="match status" value="1"/>
</dbReference>
<dbReference type="SMART" id="SM01266">
    <property type="entry name" value="Mac"/>
    <property type="match status" value="1"/>
</dbReference>
<dbReference type="EMBL" id="CP012275">
    <property type="protein sequence ID" value="AMV62523.1"/>
    <property type="molecule type" value="Genomic_DNA"/>
</dbReference>
<dbReference type="SUPFAM" id="SSF51161">
    <property type="entry name" value="Trimeric LpxA-like enzymes"/>
    <property type="match status" value="1"/>
</dbReference>
<evidence type="ECO:0000313" key="9">
    <source>
        <dbReference type="Proteomes" id="UP000076244"/>
    </source>
</evidence>
<protein>
    <recommendedName>
        <fullName evidence="5">Acetyltransferase</fullName>
        <ecNumber evidence="5">2.3.1.-</ecNumber>
    </recommendedName>
</protein>
<evidence type="ECO:0000259" key="6">
    <source>
        <dbReference type="SMART" id="SM01266"/>
    </source>
</evidence>
<evidence type="ECO:0000256" key="3">
    <source>
        <dbReference type="ARBA" id="ARBA00022737"/>
    </source>
</evidence>
<dbReference type="OrthoDB" id="9812571at2"/>
<feature type="domain" description="Maltose/galactoside acetyltransferase" evidence="6">
    <location>
        <begin position="4"/>
        <end position="58"/>
    </location>
</feature>
<accession>A0A0R2HKS2</accession>